<keyword evidence="2 5" id="KW-0812">Transmembrane</keyword>
<feature type="transmembrane region" description="Helical" evidence="5">
    <location>
        <begin position="237"/>
        <end position="256"/>
    </location>
</feature>
<evidence type="ECO:0000256" key="2">
    <source>
        <dbReference type="ARBA" id="ARBA00022692"/>
    </source>
</evidence>
<evidence type="ECO:0000313" key="8">
    <source>
        <dbReference type="Proteomes" id="UP000580043"/>
    </source>
</evidence>
<dbReference type="GO" id="GO:0016874">
    <property type="term" value="F:ligase activity"/>
    <property type="evidence" value="ECO:0007669"/>
    <property type="project" value="UniProtKB-KW"/>
</dbReference>
<feature type="transmembrane region" description="Helical" evidence="5">
    <location>
        <begin position="162"/>
        <end position="181"/>
    </location>
</feature>
<protein>
    <submittedName>
        <fullName evidence="7">O-antigen ligase family protein</fullName>
    </submittedName>
</protein>
<evidence type="ECO:0000256" key="3">
    <source>
        <dbReference type="ARBA" id="ARBA00022989"/>
    </source>
</evidence>
<dbReference type="InterPro" id="IPR051533">
    <property type="entry name" value="WaaL-like"/>
</dbReference>
<feature type="domain" description="O-antigen ligase-related" evidence="6">
    <location>
        <begin position="196"/>
        <end position="352"/>
    </location>
</feature>
<feature type="transmembrane region" description="Helical" evidence="5">
    <location>
        <begin position="117"/>
        <end position="138"/>
    </location>
</feature>
<dbReference type="RefSeq" id="WP_169144918.1">
    <property type="nucleotide sequence ID" value="NZ_JABBGA010000003.1"/>
</dbReference>
<dbReference type="PANTHER" id="PTHR37422">
    <property type="entry name" value="TEICHURONIC ACID BIOSYNTHESIS PROTEIN TUAE"/>
    <property type="match status" value="1"/>
</dbReference>
<comment type="caution">
    <text evidence="7">The sequence shown here is derived from an EMBL/GenBank/DDBJ whole genome shotgun (WGS) entry which is preliminary data.</text>
</comment>
<feature type="transmembrane region" description="Helical" evidence="5">
    <location>
        <begin position="345"/>
        <end position="364"/>
    </location>
</feature>
<evidence type="ECO:0000259" key="6">
    <source>
        <dbReference type="Pfam" id="PF04932"/>
    </source>
</evidence>
<keyword evidence="8" id="KW-1185">Reference proteome</keyword>
<evidence type="ECO:0000256" key="5">
    <source>
        <dbReference type="SAM" id="Phobius"/>
    </source>
</evidence>
<dbReference type="InterPro" id="IPR007016">
    <property type="entry name" value="O-antigen_ligase-rel_domated"/>
</dbReference>
<dbReference type="AlphaFoldDB" id="A0A848G2Q6"/>
<feature type="transmembrane region" description="Helical" evidence="5">
    <location>
        <begin position="21"/>
        <end position="54"/>
    </location>
</feature>
<evidence type="ECO:0000313" key="7">
    <source>
        <dbReference type="EMBL" id="NML25285.1"/>
    </source>
</evidence>
<dbReference type="PANTHER" id="PTHR37422:SF23">
    <property type="entry name" value="TEICHURONIC ACID BIOSYNTHESIS PROTEIN TUAE"/>
    <property type="match status" value="1"/>
</dbReference>
<name>A0A848G2Q6_9RHOO</name>
<dbReference type="Proteomes" id="UP000580043">
    <property type="component" value="Unassembled WGS sequence"/>
</dbReference>
<keyword evidence="4 5" id="KW-0472">Membrane</keyword>
<feature type="transmembrane region" description="Helical" evidence="5">
    <location>
        <begin position="66"/>
        <end position="88"/>
    </location>
</feature>
<feature type="transmembrane region" description="Helical" evidence="5">
    <location>
        <begin position="398"/>
        <end position="418"/>
    </location>
</feature>
<dbReference type="EMBL" id="JABBGA010000003">
    <property type="protein sequence ID" value="NML25285.1"/>
    <property type="molecule type" value="Genomic_DNA"/>
</dbReference>
<evidence type="ECO:0000256" key="1">
    <source>
        <dbReference type="ARBA" id="ARBA00004141"/>
    </source>
</evidence>
<dbReference type="GO" id="GO:0016020">
    <property type="term" value="C:membrane"/>
    <property type="evidence" value="ECO:0007669"/>
    <property type="project" value="UniProtKB-SubCell"/>
</dbReference>
<keyword evidence="7" id="KW-0436">Ligase</keyword>
<reference evidence="7 8" key="1">
    <citation type="submission" date="2020-04" db="EMBL/GenBank/DDBJ databases">
        <title>Zoogloea sp. G-4-1-14 isolated from soil.</title>
        <authorList>
            <person name="Dahal R.H."/>
        </authorList>
    </citation>
    <scope>NUCLEOTIDE SEQUENCE [LARGE SCALE GENOMIC DNA]</scope>
    <source>
        <strain evidence="7 8">G-4-1-14</strain>
    </source>
</reference>
<keyword evidence="3 5" id="KW-1133">Transmembrane helix</keyword>
<accession>A0A848G2Q6</accession>
<gene>
    <name evidence="7" type="ORF">HHL15_06000</name>
</gene>
<evidence type="ECO:0000256" key="4">
    <source>
        <dbReference type="ARBA" id="ARBA00023136"/>
    </source>
</evidence>
<feature type="transmembrane region" description="Helical" evidence="5">
    <location>
        <begin position="376"/>
        <end position="392"/>
    </location>
</feature>
<organism evidence="7 8">
    <name type="scientific">Zoogloea dura</name>
    <dbReference type="NCBI Taxonomy" id="2728840"/>
    <lineage>
        <taxon>Bacteria</taxon>
        <taxon>Pseudomonadati</taxon>
        <taxon>Pseudomonadota</taxon>
        <taxon>Betaproteobacteria</taxon>
        <taxon>Rhodocyclales</taxon>
        <taxon>Zoogloeaceae</taxon>
        <taxon>Zoogloea</taxon>
    </lineage>
</organism>
<comment type="subcellular location">
    <subcellularLocation>
        <location evidence="1">Membrane</location>
        <topology evidence="1">Multi-pass membrane protein</topology>
    </subcellularLocation>
</comment>
<sequence length="425" mass="44418">MMSLPSALVRRPEWVAARLSWVLPLFFAGLVVSAGLAKACAILLALLGVVAACAPGRHIDALDRRFMLAAAILPAAYLLNMALLGWNFRLLDRPAHLLAGVAVYLLFRRFGVARVSVLRGLAIAGLGGMLVALAALAWGGGEGLLALNSGRPMGPFSSPGPFGNYSAVVAMAALAGGLAAGNGRTQGGPPMLVPLAIIGGTAAAILSETRSAWVALPLMGLLALQMPGRRRLPRRPLALAGVLLLLVAVLIGQRIWGRVEEGVFEVLAYQADPAATSARETSLGLRLLSWQWGWEQFLAHPLLGLGMANFRGAVAAGVAAGVLPPILMNFGGLHNLFIDHLTTTGLVGLLAMLAFWIGMLGFFASQRRAADPDKRLFATWGLMLLLGEFVFSNVGSMFASSLGALAFTVMLAVFAAGAHPATPAR</sequence>
<proteinExistence type="predicted"/>
<dbReference type="Pfam" id="PF04932">
    <property type="entry name" value="Wzy_C"/>
    <property type="match status" value="1"/>
</dbReference>